<name>A0A4C1SPU3_EUMVA</name>
<organism evidence="2 3">
    <name type="scientific">Eumeta variegata</name>
    <name type="common">Bagworm moth</name>
    <name type="synonym">Eumeta japonica</name>
    <dbReference type="NCBI Taxonomy" id="151549"/>
    <lineage>
        <taxon>Eukaryota</taxon>
        <taxon>Metazoa</taxon>
        <taxon>Ecdysozoa</taxon>
        <taxon>Arthropoda</taxon>
        <taxon>Hexapoda</taxon>
        <taxon>Insecta</taxon>
        <taxon>Pterygota</taxon>
        <taxon>Neoptera</taxon>
        <taxon>Endopterygota</taxon>
        <taxon>Lepidoptera</taxon>
        <taxon>Glossata</taxon>
        <taxon>Ditrysia</taxon>
        <taxon>Tineoidea</taxon>
        <taxon>Psychidae</taxon>
        <taxon>Oiketicinae</taxon>
        <taxon>Eumeta</taxon>
    </lineage>
</organism>
<sequence length="251" mass="28616">MYKKLIQTKRWRALTRTGAILRRWGDSGGPRPVPPADVRPTERTWRAGAGVLHKMAAANRIFLKIFQFYLSIILLVAEEWCLDRREGDVGCEGEGRGKAKERKREGKRDIRIGSRTKIEMDNNRMRISRRQQWETDYVSNVRASVRHYADGQPVCDRIRKTATSTPRNLILRRQSETEIWNRSAGDEDGRSSKPRPRSRGRGCPICAAAERATNSASKIYITLRILLSTLIQRLRENLSTNALSGKLGSAK</sequence>
<reference evidence="2 3" key="1">
    <citation type="journal article" date="2019" name="Commun. Biol.">
        <title>The bagworm genome reveals a unique fibroin gene that provides high tensile strength.</title>
        <authorList>
            <person name="Kono N."/>
            <person name="Nakamura H."/>
            <person name="Ohtoshi R."/>
            <person name="Tomita M."/>
            <person name="Numata K."/>
            <person name="Arakawa K."/>
        </authorList>
    </citation>
    <scope>NUCLEOTIDE SEQUENCE [LARGE SCALE GENOMIC DNA]</scope>
</reference>
<proteinExistence type="predicted"/>
<evidence type="ECO:0000256" key="1">
    <source>
        <dbReference type="SAM" id="MobiDB-lite"/>
    </source>
</evidence>
<gene>
    <name evidence="2" type="ORF">EVAR_74764_1</name>
</gene>
<comment type="caution">
    <text evidence="2">The sequence shown here is derived from an EMBL/GenBank/DDBJ whole genome shotgun (WGS) entry which is preliminary data.</text>
</comment>
<keyword evidence="3" id="KW-1185">Reference proteome</keyword>
<accession>A0A4C1SPU3</accession>
<dbReference type="AlphaFoldDB" id="A0A4C1SPU3"/>
<feature type="region of interest" description="Disordered" evidence="1">
    <location>
        <begin position="180"/>
        <end position="202"/>
    </location>
</feature>
<dbReference type="Proteomes" id="UP000299102">
    <property type="component" value="Unassembled WGS sequence"/>
</dbReference>
<dbReference type="EMBL" id="BGZK01000012">
    <property type="protein sequence ID" value="GBP03984.1"/>
    <property type="molecule type" value="Genomic_DNA"/>
</dbReference>
<protein>
    <submittedName>
        <fullName evidence="2">Uncharacterized protein</fullName>
    </submittedName>
</protein>
<evidence type="ECO:0000313" key="2">
    <source>
        <dbReference type="EMBL" id="GBP03984.1"/>
    </source>
</evidence>
<evidence type="ECO:0000313" key="3">
    <source>
        <dbReference type="Proteomes" id="UP000299102"/>
    </source>
</evidence>